<dbReference type="AlphaFoldDB" id="A0AB38YIG2"/>
<dbReference type="InterPro" id="IPR025746">
    <property type="entry name" value="PilX_N_dom"/>
</dbReference>
<organism evidence="2">
    <name type="scientific">Salinispirillum sp. LH 10-3-1</name>
    <dbReference type="NCBI Taxonomy" id="2952525"/>
    <lineage>
        <taxon>Bacteria</taxon>
        <taxon>Pseudomonadati</taxon>
        <taxon>Pseudomonadota</taxon>
        <taxon>Gammaproteobacteria</taxon>
        <taxon>Oceanospirillales</taxon>
        <taxon>Saccharospirillaceae</taxon>
        <taxon>Salinispirillum</taxon>
    </lineage>
</organism>
<proteinExistence type="predicted"/>
<evidence type="ECO:0000259" key="1">
    <source>
        <dbReference type="Pfam" id="PF14341"/>
    </source>
</evidence>
<protein>
    <submittedName>
        <fullName evidence="2">PilX N-terminal domain-containing pilus assembly protein</fullName>
    </submittedName>
</protein>
<feature type="domain" description="Type 4 fimbrial biogenesis protein PilX N-terminal" evidence="1">
    <location>
        <begin position="22"/>
        <end position="72"/>
    </location>
</feature>
<evidence type="ECO:0000313" key="2">
    <source>
        <dbReference type="EMBL" id="WLD58859.1"/>
    </source>
</evidence>
<reference evidence="2" key="1">
    <citation type="submission" date="2022-07" db="EMBL/GenBank/DDBJ databases">
        <title>Complete genome sequence of Salinispirillum sp. LH10-3-1 capable of multiple carbohydrate inversion isolated from a soda lake.</title>
        <authorList>
            <person name="Liu J."/>
            <person name="Zhai Y."/>
            <person name="Zhang H."/>
            <person name="Yang H."/>
            <person name="Qu J."/>
            <person name="Li J."/>
        </authorList>
    </citation>
    <scope>NUCLEOTIDE SEQUENCE</scope>
    <source>
        <strain evidence="2">LH 10-3-1</strain>
    </source>
</reference>
<dbReference type="EMBL" id="CP101717">
    <property type="protein sequence ID" value="WLD58859.1"/>
    <property type="molecule type" value="Genomic_DNA"/>
</dbReference>
<dbReference type="Pfam" id="PF14341">
    <property type="entry name" value="PilX_N"/>
    <property type="match status" value="1"/>
</dbReference>
<dbReference type="RefSeq" id="WP_304996144.1">
    <property type="nucleotide sequence ID" value="NZ_CP101717.1"/>
</dbReference>
<sequence>MLRNKKLSYSPNAMLLARHNQRGAALLISLVLLIALSLLGISAMQGTIMQERMSVNQRDVEIAFNNAESALRTGENWVEVPGNAVTALTTARLPNIRTWQPPRLDAGESWDDIAEVTGAVDHSFPIGHPYRAVQEPLYHVSWRGEYCKPGASLDEPCEDIYAVAAHGSGASQRGQAAVTILQSIYVLP</sequence>
<name>A0AB38YIG2_9GAMM</name>
<gene>
    <name evidence="2" type="ORF">NFC81_03450</name>
</gene>
<accession>A0AB38YIG2</accession>